<evidence type="ECO:0000313" key="2">
    <source>
        <dbReference type="Proteomes" id="UP000254794"/>
    </source>
</evidence>
<sequence length="376" mass="42551">MATFFASTNQKLPERQLFEGISHVDSALVDSAFRAVAATLIDNILTDRRITANKPLLDKILERHRKYFNLTEGAGLLTPNERLFQLINRPEKMAKFVAEFAYTLRQIAVDQLIKDPERYMLVFLEENEGRSLKEIRDPNTSNGNTLIAALADALAIPVLIEHTLPKKDLPESIEYGPNAMSSFNAPQGIKIHLQGEVYIPYLRNAANFKSIYSSTQEIHPKEALENDPSIDTIIDKVNTKKQNLLKDFKGHQRRLEYAIQDMGDIHNRKAIKDKLIAIYISPKNKKQLAENTKYVGTEHGNERFFEVIQGKQSQRPIIASFNTTNNPKADNYNNYVIQELIIALAREMTIGQLDENLVYEALEAPSSAPRQSLGSS</sequence>
<evidence type="ECO:0000313" key="1">
    <source>
        <dbReference type="EMBL" id="STX50092.1"/>
    </source>
</evidence>
<dbReference type="Proteomes" id="UP000254794">
    <property type="component" value="Unassembled WGS sequence"/>
</dbReference>
<dbReference type="EMBL" id="UGOD01000001">
    <property type="protein sequence ID" value="STX50092.1"/>
    <property type="molecule type" value="Genomic_DNA"/>
</dbReference>
<protein>
    <submittedName>
        <fullName evidence="1">Uncharacterized protein</fullName>
    </submittedName>
</protein>
<dbReference type="RefSeq" id="WP_115329598.1">
    <property type="nucleotide sequence ID" value="NZ_CAAAHP010000003.1"/>
</dbReference>
<reference evidence="1 2" key="1">
    <citation type="submission" date="2018-06" db="EMBL/GenBank/DDBJ databases">
        <authorList>
            <consortium name="Pathogen Informatics"/>
            <person name="Doyle S."/>
        </authorList>
    </citation>
    <scope>NUCLEOTIDE SEQUENCE [LARGE SCALE GENOMIC DNA]</scope>
    <source>
        <strain evidence="1 2">NCTC13316</strain>
    </source>
</reference>
<dbReference type="AlphaFoldDB" id="A0A378JPP0"/>
<dbReference type="OrthoDB" id="5634175at2"/>
<accession>A0A378JPP0</accession>
<keyword evidence="2" id="KW-1185">Reference proteome</keyword>
<organism evidence="1 2">
    <name type="scientific">Legionella busanensis</name>
    <dbReference type="NCBI Taxonomy" id="190655"/>
    <lineage>
        <taxon>Bacteria</taxon>
        <taxon>Pseudomonadati</taxon>
        <taxon>Pseudomonadota</taxon>
        <taxon>Gammaproteobacteria</taxon>
        <taxon>Legionellales</taxon>
        <taxon>Legionellaceae</taxon>
        <taxon>Legionella</taxon>
    </lineage>
</organism>
<name>A0A378JPP0_9GAMM</name>
<gene>
    <name evidence="1" type="ORF">NCTC13316_00157</name>
</gene>
<proteinExistence type="predicted"/>